<reference evidence="3 4" key="1">
    <citation type="submission" date="2023-03" db="EMBL/GenBank/DDBJ databases">
        <title>Genome insight into feeding habits of ladybird beetles.</title>
        <authorList>
            <person name="Li H.-S."/>
            <person name="Huang Y.-H."/>
            <person name="Pang H."/>
        </authorList>
    </citation>
    <scope>NUCLEOTIDE SEQUENCE [LARGE SCALE GENOMIC DNA]</scope>
    <source>
        <strain evidence="3">SYSU_2023b</strain>
        <tissue evidence="3">Whole body</tissue>
    </source>
</reference>
<comment type="caution">
    <text evidence="3">The sequence shown here is derived from an EMBL/GenBank/DDBJ whole genome shotgun (WGS) entry which is preliminary data.</text>
</comment>
<dbReference type="Proteomes" id="UP001431783">
    <property type="component" value="Unassembled WGS sequence"/>
</dbReference>
<dbReference type="InterPro" id="IPR029060">
    <property type="entry name" value="PIN-like_dom_sf"/>
</dbReference>
<dbReference type="InterPro" id="IPR045153">
    <property type="entry name" value="Est1/Ebs1-like"/>
</dbReference>
<dbReference type="FunFam" id="3.40.50.1010:FF:000047">
    <property type="entry name" value="Blast:Telomerase-binding protein EST1A"/>
    <property type="match status" value="1"/>
</dbReference>
<sequence>MLFFVVADPELQQHSGYRSEPQERALVISLQMFNLILERCVSLLEEHLATKPENLNSISMDAQLLMPPVKIWCDWMLCHSSVWNPPPSTQDFKIGTPGDVWTRLAMLINYLGQLDQTASEVFSSELLEDYVQLRLPEDSVLSGFTPLMVNIDEPTYVPKNYDMESAQFVLRLNKLLFFGTEFLCGLEPPVLKLEIDNDFQEYISVVSNSNSRNSPQNVPEMRINNEVLSESFSDDEQEPKVDILGEDTSSEVLDLLSRKVELERKHKSHELHMERVKKILSQSIISVHIDILPKYLVPDTNCFIDHLDRIATIINLTSSPYTIMVPIVVLGELEGLSRGGKSPIPGIRSTLDPDHVRKVGDAARKALTFLKKRHSNLKSVTTKGAVFNSTTFTAEDDATSTCAANNDDKILTCCLNLSKIHEKEQPSSEDGPRQLFREVVLLTDDRNLRVKALSTDVPVRELPDFMKWAGLG</sequence>
<dbReference type="GO" id="GO:0042162">
    <property type="term" value="F:telomeric DNA binding"/>
    <property type="evidence" value="ECO:0007669"/>
    <property type="project" value="TreeGrafter"/>
</dbReference>
<evidence type="ECO:0000313" key="4">
    <source>
        <dbReference type="Proteomes" id="UP001431783"/>
    </source>
</evidence>
<dbReference type="GO" id="GO:0005697">
    <property type="term" value="C:telomerase holoenzyme complex"/>
    <property type="evidence" value="ECO:0007669"/>
    <property type="project" value="TreeGrafter"/>
</dbReference>
<dbReference type="SUPFAM" id="SSF48452">
    <property type="entry name" value="TPR-like"/>
    <property type="match status" value="1"/>
</dbReference>
<accession>A0AAW1V947</accession>
<dbReference type="GO" id="GO:0070034">
    <property type="term" value="F:telomerase RNA binding"/>
    <property type="evidence" value="ECO:0007669"/>
    <property type="project" value="TreeGrafter"/>
</dbReference>
<proteinExistence type="predicted"/>
<dbReference type="InterPro" id="IPR002716">
    <property type="entry name" value="PIN_dom"/>
</dbReference>
<dbReference type="PANTHER" id="PTHR15696:SF0">
    <property type="entry name" value="TELOMERASE-BINDING PROTEIN EST1A"/>
    <property type="match status" value="1"/>
</dbReference>
<dbReference type="SMART" id="SM00670">
    <property type="entry name" value="PINc"/>
    <property type="match status" value="1"/>
</dbReference>
<dbReference type="Pfam" id="PF13638">
    <property type="entry name" value="PIN_4"/>
    <property type="match status" value="1"/>
</dbReference>
<dbReference type="InterPro" id="IPR011990">
    <property type="entry name" value="TPR-like_helical_dom_sf"/>
</dbReference>
<dbReference type="GO" id="GO:0000184">
    <property type="term" value="P:nuclear-transcribed mRNA catabolic process, nonsense-mediated decay"/>
    <property type="evidence" value="ECO:0007669"/>
    <property type="project" value="UniProtKB-KW"/>
</dbReference>
<gene>
    <name evidence="3" type="ORF">WA026_007037</name>
</gene>
<dbReference type="SUPFAM" id="SSF88723">
    <property type="entry name" value="PIN domain-like"/>
    <property type="match status" value="1"/>
</dbReference>
<dbReference type="InterPro" id="IPR018834">
    <property type="entry name" value="DNA/RNA-bd_Est1-type"/>
</dbReference>
<dbReference type="PANTHER" id="PTHR15696">
    <property type="entry name" value="SMG-7 SUPPRESSOR WITH MORPHOLOGICAL EFFECT ON GENITALIA PROTEIN 7"/>
    <property type="match status" value="1"/>
</dbReference>
<evidence type="ECO:0000313" key="3">
    <source>
        <dbReference type="EMBL" id="KAK9889659.1"/>
    </source>
</evidence>
<organism evidence="3 4">
    <name type="scientific">Henosepilachna vigintioctopunctata</name>
    <dbReference type="NCBI Taxonomy" id="420089"/>
    <lineage>
        <taxon>Eukaryota</taxon>
        <taxon>Metazoa</taxon>
        <taxon>Ecdysozoa</taxon>
        <taxon>Arthropoda</taxon>
        <taxon>Hexapoda</taxon>
        <taxon>Insecta</taxon>
        <taxon>Pterygota</taxon>
        <taxon>Neoptera</taxon>
        <taxon>Endopterygota</taxon>
        <taxon>Coleoptera</taxon>
        <taxon>Polyphaga</taxon>
        <taxon>Cucujiformia</taxon>
        <taxon>Coccinelloidea</taxon>
        <taxon>Coccinellidae</taxon>
        <taxon>Epilachninae</taxon>
        <taxon>Epilachnini</taxon>
        <taxon>Henosepilachna</taxon>
    </lineage>
</organism>
<evidence type="ECO:0000259" key="2">
    <source>
        <dbReference type="SMART" id="SM00670"/>
    </source>
</evidence>
<dbReference type="CDD" id="cd09885">
    <property type="entry name" value="PIN_Smg6-like"/>
    <property type="match status" value="1"/>
</dbReference>
<dbReference type="Pfam" id="PF10373">
    <property type="entry name" value="EST1_DNA_bind"/>
    <property type="match status" value="1"/>
</dbReference>
<dbReference type="AlphaFoldDB" id="A0AAW1V947"/>
<dbReference type="EMBL" id="JARQZJ010000123">
    <property type="protein sequence ID" value="KAK9889659.1"/>
    <property type="molecule type" value="Genomic_DNA"/>
</dbReference>
<name>A0AAW1V947_9CUCU</name>
<keyword evidence="4" id="KW-1185">Reference proteome</keyword>
<keyword evidence="1" id="KW-0866">Nonsense-mediated mRNA decay</keyword>
<feature type="domain" description="PIN" evidence="2">
    <location>
        <begin position="294"/>
        <end position="450"/>
    </location>
</feature>
<protein>
    <recommendedName>
        <fullName evidence="2">PIN domain-containing protein</fullName>
    </recommendedName>
</protein>
<evidence type="ECO:0000256" key="1">
    <source>
        <dbReference type="ARBA" id="ARBA00023161"/>
    </source>
</evidence>
<dbReference type="Gene3D" id="3.40.50.1010">
    <property type="entry name" value="5'-nuclease"/>
    <property type="match status" value="1"/>
</dbReference>